<evidence type="ECO:0000259" key="5">
    <source>
        <dbReference type="PROSITE" id="PS51918"/>
    </source>
</evidence>
<dbReference type="GO" id="GO:0016829">
    <property type="term" value="F:lyase activity"/>
    <property type="evidence" value="ECO:0007669"/>
    <property type="project" value="UniProtKB-KW"/>
</dbReference>
<dbReference type="SUPFAM" id="SSF102114">
    <property type="entry name" value="Radical SAM enzymes"/>
    <property type="match status" value="1"/>
</dbReference>
<dbReference type="SFLD" id="SFLDG01067">
    <property type="entry name" value="SPASM/twitch_domain_containing"/>
    <property type="match status" value="1"/>
</dbReference>
<dbReference type="NCBIfam" id="TIGR02495">
    <property type="entry name" value="NrdG2"/>
    <property type="match status" value="1"/>
</dbReference>
<dbReference type="InterPro" id="IPR012840">
    <property type="entry name" value="NrdG2"/>
</dbReference>
<dbReference type="GO" id="GO:0046872">
    <property type="term" value="F:metal ion binding"/>
    <property type="evidence" value="ECO:0007669"/>
    <property type="project" value="UniProtKB-KW"/>
</dbReference>
<keyword evidence="3" id="KW-0408">Iron</keyword>
<evidence type="ECO:0000313" key="6">
    <source>
        <dbReference type="EMBL" id="SNY16204.1"/>
    </source>
</evidence>
<reference evidence="7" key="1">
    <citation type="submission" date="2017-09" db="EMBL/GenBank/DDBJ databases">
        <authorList>
            <person name="Varghese N."/>
            <person name="Submissions S."/>
        </authorList>
    </citation>
    <scope>NUCLEOTIDE SEQUENCE [LARGE SCALE GENOMIC DNA]</scope>
    <source>
        <strain evidence="7">MSL47</strain>
    </source>
</reference>
<dbReference type="InterPro" id="IPR007197">
    <property type="entry name" value="rSAM"/>
</dbReference>
<evidence type="ECO:0000256" key="4">
    <source>
        <dbReference type="ARBA" id="ARBA00023014"/>
    </source>
</evidence>
<evidence type="ECO:0000313" key="7">
    <source>
        <dbReference type="Proteomes" id="UP000219573"/>
    </source>
</evidence>
<proteinExistence type="predicted"/>
<dbReference type="Gene3D" id="3.20.20.70">
    <property type="entry name" value="Aldolase class I"/>
    <property type="match status" value="1"/>
</dbReference>
<dbReference type="InterPro" id="IPR006638">
    <property type="entry name" value="Elp3/MiaA/NifB-like_rSAM"/>
</dbReference>
<dbReference type="InterPro" id="IPR058240">
    <property type="entry name" value="rSAM_sf"/>
</dbReference>
<sequence>MKIAGLQRTSLIDYPEHIATIVFTQGCNYRCPYCHNSSLIANSSQKSSYLSLEDFWNFIKKRRKLIDGVSITGGEPTLQPGLIDFIKEIKATGLKVKLDTNGSNPDILAELLAANLLDYIAMDIKSSLQSYSAVVGECNLDKVKKSIELIKSSKIDYEFRTTVVPTLHTEQDFKDIGELIAGAERYYIQNFRPINTLDKGLEELSSFPPDKLNKFKEIVSPYVVKVGIRN</sequence>
<dbReference type="Proteomes" id="UP000219573">
    <property type="component" value="Unassembled WGS sequence"/>
</dbReference>
<dbReference type="PROSITE" id="PS51257">
    <property type="entry name" value="PROKAR_LIPOPROTEIN"/>
    <property type="match status" value="1"/>
</dbReference>
<dbReference type="CDD" id="cd01335">
    <property type="entry name" value="Radical_SAM"/>
    <property type="match status" value="1"/>
</dbReference>
<dbReference type="Pfam" id="PF04055">
    <property type="entry name" value="Radical_SAM"/>
    <property type="match status" value="1"/>
</dbReference>
<evidence type="ECO:0000256" key="2">
    <source>
        <dbReference type="ARBA" id="ARBA00022723"/>
    </source>
</evidence>
<dbReference type="InterPro" id="IPR013785">
    <property type="entry name" value="Aldolase_TIM"/>
</dbReference>
<organism evidence="6 7">
    <name type="scientific">Orenia metallireducens</name>
    <dbReference type="NCBI Taxonomy" id="1413210"/>
    <lineage>
        <taxon>Bacteria</taxon>
        <taxon>Bacillati</taxon>
        <taxon>Bacillota</taxon>
        <taxon>Clostridia</taxon>
        <taxon>Halanaerobiales</taxon>
        <taxon>Halobacteroidaceae</taxon>
        <taxon>Orenia</taxon>
    </lineage>
</organism>
<keyword evidence="2" id="KW-0479">Metal-binding</keyword>
<dbReference type="PROSITE" id="PS51918">
    <property type="entry name" value="RADICAL_SAM"/>
    <property type="match status" value="1"/>
</dbReference>
<dbReference type="PANTHER" id="PTHR11228">
    <property type="entry name" value="RADICAL SAM DOMAIN PROTEIN"/>
    <property type="match status" value="1"/>
</dbReference>
<dbReference type="RefSeq" id="WP_097016639.1">
    <property type="nucleotide sequence ID" value="NZ_OBDZ01000003.1"/>
</dbReference>
<dbReference type="InterPro" id="IPR050377">
    <property type="entry name" value="Radical_SAM_PqqE_MftC-like"/>
</dbReference>
<keyword evidence="6" id="KW-0670">Pyruvate</keyword>
<keyword evidence="7" id="KW-1185">Reference proteome</keyword>
<dbReference type="SFLD" id="SFLDG01094">
    <property type="entry name" value="Uncharacterised_Radical_SAM_Su"/>
    <property type="match status" value="1"/>
</dbReference>
<evidence type="ECO:0000256" key="1">
    <source>
        <dbReference type="ARBA" id="ARBA00022691"/>
    </source>
</evidence>
<protein>
    <submittedName>
        <fullName evidence="6">Pyruvate formate lyase activating enzyme</fullName>
    </submittedName>
</protein>
<dbReference type="SMART" id="SM00729">
    <property type="entry name" value="Elp3"/>
    <property type="match status" value="1"/>
</dbReference>
<keyword evidence="4" id="KW-0411">Iron-sulfur</keyword>
<evidence type="ECO:0000256" key="3">
    <source>
        <dbReference type="ARBA" id="ARBA00023004"/>
    </source>
</evidence>
<gene>
    <name evidence="6" type="ORF">SAMN06265827_103185</name>
</gene>
<keyword evidence="6" id="KW-0456">Lyase</keyword>
<dbReference type="SFLD" id="SFLDS00029">
    <property type="entry name" value="Radical_SAM"/>
    <property type="match status" value="1"/>
</dbReference>
<dbReference type="GO" id="GO:0051536">
    <property type="term" value="F:iron-sulfur cluster binding"/>
    <property type="evidence" value="ECO:0007669"/>
    <property type="project" value="UniProtKB-KW"/>
</dbReference>
<name>A0A285FZH5_9FIRM</name>
<keyword evidence="1" id="KW-0949">S-adenosyl-L-methionine</keyword>
<dbReference type="STRING" id="1413210.U472_14055"/>
<dbReference type="PANTHER" id="PTHR11228:SF27">
    <property type="entry name" value="GLYCYL-RADICAL ENZYME ACTIVATING ENZYME MJ1227-RELATED"/>
    <property type="match status" value="1"/>
</dbReference>
<feature type="domain" description="Radical SAM core" evidence="5">
    <location>
        <begin position="13"/>
        <end position="229"/>
    </location>
</feature>
<dbReference type="EMBL" id="OBDZ01000003">
    <property type="protein sequence ID" value="SNY16204.1"/>
    <property type="molecule type" value="Genomic_DNA"/>
</dbReference>
<accession>A0A285FZH5</accession>
<dbReference type="AlphaFoldDB" id="A0A285FZH5"/>